<proteinExistence type="predicted"/>
<organism evidence="2 3">
    <name type="scientific">Paucihalobacter ruber</name>
    <dbReference type="NCBI Taxonomy" id="2567861"/>
    <lineage>
        <taxon>Bacteria</taxon>
        <taxon>Pseudomonadati</taxon>
        <taxon>Bacteroidota</taxon>
        <taxon>Flavobacteriia</taxon>
        <taxon>Flavobacteriales</taxon>
        <taxon>Flavobacteriaceae</taxon>
        <taxon>Paucihalobacter</taxon>
    </lineage>
</organism>
<dbReference type="InterPro" id="IPR041268">
    <property type="entry name" value="HU-CCDC81_bac_2"/>
</dbReference>
<dbReference type="GO" id="GO:0042834">
    <property type="term" value="F:peptidoglycan binding"/>
    <property type="evidence" value="ECO:0007669"/>
    <property type="project" value="InterPro"/>
</dbReference>
<comment type="caution">
    <text evidence="2">The sequence shown here is derived from an EMBL/GenBank/DDBJ whole genome shotgun (WGS) entry which is preliminary data.</text>
</comment>
<sequence>MRLDTYISDLLYRYDCVTVPDLGAFVTSRVSAKVHSGTDTFYPPKKIITFNEQIKTNDGLLVNYFSEVEKIPFEVGAQKIEKQVKVIKSFLAQGEVINLQDIGELKLNAEGRMLFEPSQHINYLTDAFGLSHFISNSISREVYKEEAEALEKVIPIAITPEKRNNKSYLKYAAIAVLGLAIAGTVYTNQYFNKVEQHNVAAQEEAYEQVDKKVQEATFVISNPLPVATLKLNKQTGPYHIVAGAFRVEENSVKKVQQLIDAGYKARKIGVNKYGLHEVVYDSYSDRVEALNALRNIRNTHNKEAWLLVKNLD</sequence>
<dbReference type="Proteomes" id="UP000317332">
    <property type="component" value="Unassembled WGS sequence"/>
</dbReference>
<reference evidence="2 3" key="1">
    <citation type="submission" date="2019-06" db="EMBL/GenBank/DDBJ databases">
        <title>Flavobacteriaceae Paucihalobacterium erythroidium CWB-1, complete genome.</title>
        <authorList>
            <person name="Wu S."/>
        </authorList>
    </citation>
    <scope>NUCLEOTIDE SEQUENCE [LARGE SCALE GENOMIC DNA]</scope>
    <source>
        <strain evidence="2 3">CWB-1</strain>
    </source>
</reference>
<dbReference type="InterPro" id="IPR007730">
    <property type="entry name" value="SPOR-like_dom"/>
</dbReference>
<keyword evidence="3" id="KW-1185">Reference proteome</keyword>
<name>A0A506PMZ8_9FLAO</name>
<dbReference type="EMBL" id="VHIQ01000002">
    <property type="protein sequence ID" value="TPV34994.1"/>
    <property type="molecule type" value="Genomic_DNA"/>
</dbReference>
<dbReference type="PROSITE" id="PS51724">
    <property type="entry name" value="SPOR"/>
    <property type="match status" value="1"/>
</dbReference>
<dbReference type="RefSeq" id="WP_140989470.1">
    <property type="nucleotide sequence ID" value="NZ_VHIQ01000002.1"/>
</dbReference>
<protein>
    <submittedName>
        <fullName evidence="2">SPOR domain-containing protein</fullName>
    </submittedName>
</protein>
<evidence type="ECO:0000313" key="2">
    <source>
        <dbReference type="EMBL" id="TPV34994.1"/>
    </source>
</evidence>
<dbReference type="OrthoDB" id="653949at2"/>
<dbReference type="Pfam" id="PF05036">
    <property type="entry name" value="SPOR"/>
    <property type="match status" value="1"/>
</dbReference>
<dbReference type="Pfam" id="PF18175">
    <property type="entry name" value="HU-CCDC81_bac_2"/>
    <property type="match status" value="1"/>
</dbReference>
<dbReference type="InterPro" id="IPR040495">
    <property type="entry name" value="HU-CCDC81_bac_1"/>
</dbReference>
<dbReference type="AlphaFoldDB" id="A0A506PMZ8"/>
<evidence type="ECO:0000259" key="1">
    <source>
        <dbReference type="PROSITE" id="PS51724"/>
    </source>
</evidence>
<accession>A0A506PMZ8</accession>
<dbReference type="Pfam" id="PF18174">
    <property type="entry name" value="HU-CCDC81_bac_1"/>
    <property type="match status" value="1"/>
</dbReference>
<evidence type="ECO:0000313" key="3">
    <source>
        <dbReference type="Proteomes" id="UP000317332"/>
    </source>
</evidence>
<dbReference type="SUPFAM" id="SSF110997">
    <property type="entry name" value="Sporulation related repeat"/>
    <property type="match status" value="1"/>
</dbReference>
<gene>
    <name evidence="2" type="ORF">FJ651_05560</name>
</gene>
<dbReference type="InterPro" id="IPR036680">
    <property type="entry name" value="SPOR-like_sf"/>
</dbReference>
<dbReference type="Gene3D" id="3.30.70.1070">
    <property type="entry name" value="Sporulation related repeat"/>
    <property type="match status" value="1"/>
</dbReference>
<feature type="domain" description="SPOR" evidence="1">
    <location>
        <begin position="232"/>
        <end position="309"/>
    </location>
</feature>